<comment type="caution">
    <text evidence="1">The sequence shown here is derived from an EMBL/GenBank/DDBJ whole genome shotgun (WGS) entry which is preliminary data.</text>
</comment>
<keyword evidence="2" id="KW-1185">Reference proteome</keyword>
<gene>
    <name evidence="1" type="ORF">M2280_001515</name>
</gene>
<dbReference type="EMBL" id="JARXVC010000003">
    <property type="protein sequence ID" value="MDH6280303.1"/>
    <property type="molecule type" value="Genomic_DNA"/>
</dbReference>
<accession>A0ABT6M7L7</accession>
<dbReference type="RefSeq" id="WP_280759650.1">
    <property type="nucleotide sequence ID" value="NZ_JARXVC010000003.1"/>
</dbReference>
<proteinExistence type="predicted"/>
<dbReference type="Pfam" id="PF18979">
    <property type="entry name" value="DUF5715"/>
    <property type="match status" value="1"/>
</dbReference>
<reference evidence="1 2" key="1">
    <citation type="submission" date="2023-04" db="EMBL/GenBank/DDBJ databases">
        <title>Forest soil microbial communities from Buena Vista Peninsula, Colon Province, Panama.</title>
        <authorList>
            <person name="Bouskill N."/>
        </authorList>
    </citation>
    <scope>NUCLEOTIDE SEQUENCE [LARGE SCALE GENOMIC DNA]</scope>
    <source>
        <strain evidence="1 2">CFH S0262</strain>
    </source>
</reference>
<protein>
    <submittedName>
        <fullName evidence="1">Uncharacterized protein</fullName>
    </submittedName>
</protein>
<evidence type="ECO:0000313" key="1">
    <source>
        <dbReference type="EMBL" id="MDH6280303.1"/>
    </source>
</evidence>
<dbReference type="Proteomes" id="UP001160334">
    <property type="component" value="Unassembled WGS sequence"/>
</dbReference>
<sequence length="318" mass="35457">MRVHDTDGSWRVAPATDDDQRYEASSRTMRNAIDLEGFRSRVDRIAERIGGAHQDLDDGHIVVDLLADPVIADVLSHHPEGRDEAVATLRREVMEFVPNARSSASDLVGLVRVYLLHQIDVLWWGDQPPYETSRDVTDAADLVDLDGLRQRGMLRFRYRRQPPTFAHRVLRAARRRIPPQLSPPSAGLRYTRARPEAVALLNQIADQFVERCGGAGTRAARAGVWVNSAVRSAAHQDHLRGLGYSALRPSSHCSGYAMDVAVEWLQPTGGDVVLKAILLERQDAGEINVIDEGQAWHICLGPNSMADLRAAYHEQMRE</sequence>
<name>A0ABT6M7L7_9NOCA</name>
<dbReference type="InterPro" id="IPR043769">
    <property type="entry name" value="DUF5715"/>
</dbReference>
<organism evidence="1 2">
    <name type="scientific">Prescottella agglutinans</name>
    <dbReference type="NCBI Taxonomy" id="1644129"/>
    <lineage>
        <taxon>Bacteria</taxon>
        <taxon>Bacillati</taxon>
        <taxon>Actinomycetota</taxon>
        <taxon>Actinomycetes</taxon>
        <taxon>Mycobacteriales</taxon>
        <taxon>Nocardiaceae</taxon>
        <taxon>Prescottella</taxon>
    </lineage>
</organism>
<evidence type="ECO:0000313" key="2">
    <source>
        <dbReference type="Proteomes" id="UP001160334"/>
    </source>
</evidence>